<dbReference type="EMBL" id="CMVM020000248">
    <property type="status" value="NOT_ANNOTATED_CDS"/>
    <property type="molecule type" value="Genomic_DNA"/>
</dbReference>
<organism evidence="1 2">
    <name type="scientific">Onchocerca volvulus</name>
    <dbReference type="NCBI Taxonomy" id="6282"/>
    <lineage>
        <taxon>Eukaryota</taxon>
        <taxon>Metazoa</taxon>
        <taxon>Ecdysozoa</taxon>
        <taxon>Nematoda</taxon>
        <taxon>Chromadorea</taxon>
        <taxon>Rhabditida</taxon>
        <taxon>Spirurina</taxon>
        <taxon>Spiruromorpha</taxon>
        <taxon>Filarioidea</taxon>
        <taxon>Onchocercidae</taxon>
        <taxon>Onchocerca</taxon>
    </lineage>
</organism>
<dbReference type="EnsemblMetazoa" id="OVOC8407.1">
    <property type="protein sequence ID" value="OVOC8407.1"/>
    <property type="gene ID" value="WBGene00245216"/>
</dbReference>
<reference evidence="1" key="2">
    <citation type="submission" date="2018-02" db="UniProtKB">
        <authorList>
            <consortium name="EnsemblMetazoa"/>
        </authorList>
    </citation>
    <scope>IDENTIFICATION</scope>
</reference>
<dbReference type="Proteomes" id="UP000024404">
    <property type="component" value="Unassembled WGS sequence"/>
</dbReference>
<dbReference type="OMA" id="TQCCMPC"/>
<sequence length="232" mass="24561">MSHMVYYLLISASVFFTITALPVGVSSRKDSKFCCECTIEDKKTSETVTGLETGIINTINVLTPLTSCGGLAPTVTGGTGGGFISTGRAGLINTYIGGLGPGLIFFGLSLLFSMNIFCRITFSLGTGFMMPSVQIPVPQMQIIPQQQHLLYNLQAMQLPFFNLQQSKVSTQCCMPCPDGSGICCCTPGATTTVPRDSGSLPSSYYPAGAGLPIKITSLLISIITLLALENIF</sequence>
<protein>
    <submittedName>
        <fullName evidence="1">Uncharacterized protein</fullName>
    </submittedName>
</protein>
<evidence type="ECO:0000313" key="1">
    <source>
        <dbReference type="EnsemblMetazoa" id="OVOC8407.1"/>
    </source>
</evidence>
<name>A0A2K6WHZ9_ONCVO</name>
<reference evidence="2" key="1">
    <citation type="submission" date="2013-10" db="EMBL/GenBank/DDBJ databases">
        <title>Genome sequencing of Onchocerca volvulus.</title>
        <authorList>
            <person name="Cotton J."/>
            <person name="Tsai J."/>
            <person name="Stanley E."/>
            <person name="Tracey A."/>
            <person name="Holroyd N."/>
            <person name="Lustigman S."/>
            <person name="Berriman M."/>
        </authorList>
    </citation>
    <scope>NUCLEOTIDE SEQUENCE</scope>
</reference>
<dbReference type="AlphaFoldDB" id="A0A2K6WHZ9"/>
<evidence type="ECO:0000313" key="2">
    <source>
        <dbReference type="Proteomes" id="UP000024404"/>
    </source>
</evidence>
<accession>A0A2K6WHZ9</accession>
<keyword evidence="2" id="KW-1185">Reference proteome</keyword>
<proteinExistence type="predicted"/>